<dbReference type="PROSITE" id="PS51375">
    <property type="entry name" value="PPR"/>
    <property type="match status" value="1"/>
</dbReference>
<keyword evidence="1" id="KW-0677">Repeat</keyword>
<protein>
    <recommendedName>
        <fullName evidence="5">Pentatricopeptide repeat-containing protein</fullName>
    </recommendedName>
</protein>
<dbReference type="STRING" id="981085.W9S2I0"/>
<evidence type="ECO:0000313" key="3">
    <source>
        <dbReference type="EMBL" id="EXC10742.1"/>
    </source>
</evidence>
<dbReference type="PANTHER" id="PTHR46870:SF2">
    <property type="entry name" value="PROTEIN THYLAKOID ASSEMBLY 8-LIKE, CHLOROPLASTIC"/>
    <property type="match status" value="1"/>
</dbReference>
<keyword evidence="4" id="KW-1185">Reference proteome</keyword>
<organism evidence="3 4">
    <name type="scientific">Morus notabilis</name>
    <dbReference type="NCBI Taxonomy" id="981085"/>
    <lineage>
        <taxon>Eukaryota</taxon>
        <taxon>Viridiplantae</taxon>
        <taxon>Streptophyta</taxon>
        <taxon>Embryophyta</taxon>
        <taxon>Tracheophyta</taxon>
        <taxon>Spermatophyta</taxon>
        <taxon>Magnoliopsida</taxon>
        <taxon>eudicotyledons</taxon>
        <taxon>Gunneridae</taxon>
        <taxon>Pentapetalae</taxon>
        <taxon>rosids</taxon>
        <taxon>fabids</taxon>
        <taxon>Rosales</taxon>
        <taxon>Moraceae</taxon>
        <taxon>Moreae</taxon>
        <taxon>Morus</taxon>
    </lineage>
</organism>
<dbReference type="InterPro" id="IPR002885">
    <property type="entry name" value="PPR_rpt"/>
</dbReference>
<name>W9S2I0_9ROSA</name>
<evidence type="ECO:0000256" key="1">
    <source>
        <dbReference type="ARBA" id="ARBA00022737"/>
    </source>
</evidence>
<dbReference type="AlphaFoldDB" id="W9S2I0"/>
<dbReference type="InterPro" id="IPR044795">
    <property type="entry name" value="THA8L-like"/>
</dbReference>
<gene>
    <name evidence="3" type="ORF">L484_025326</name>
</gene>
<evidence type="ECO:0008006" key="5">
    <source>
        <dbReference type="Google" id="ProtNLM"/>
    </source>
</evidence>
<feature type="repeat" description="PPR" evidence="2">
    <location>
        <begin position="244"/>
        <end position="278"/>
    </location>
</feature>
<dbReference type="eggNOG" id="ENOG502QPMB">
    <property type="taxonomic scope" value="Eukaryota"/>
</dbReference>
<dbReference type="EMBL" id="KE345646">
    <property type="protein sequence ID" value="EXC10742.1"/>
    <property type="molecule type" value="Genomic_DNA"/>
</dbReference>
<dbReference type="PANTHER" id="PTHR46870">
    <property type="entry name" value="PROTEIN THYLAKOID ASSEMBLY 8-LIKE, CHLOROPLASTIC"/>
    <property type="match status" value="1"/>
</dbReference>
<evidence type="ECO:0000313" key="4">
    <source>
        <dbReference type="Proteomes" id="UP000030645"/>
    </source>
</evidence>
<dbReference type="Gene3D" id="1.25.40.10">
    <property type="entry name" value="Tetratricopeptide repeat domain"/>
    <property type="match status" value="2"/>
</dbReference>
<sequence length="324" mass="37710">MASRAFSRSKISILASGLFRAIYRTPIKDSPLPLKSKVSAFETDPWRPVCGFREYHDGRPRGPLWRGKKLIGKEALFVILGLKRFKDDEEKLQKFIKTHVLRLLKMDMFAVLIELERQEEVALAIKCWNEIYAIEQLSSFFLVGNMWLFGHSYEQCRFEECDRNQTGDWSTSISGFFVVTVTSSCDLTSNCVIFQIFNVIRKQDWYKPDVYLYKDLIIALARCKKMDDVMGLWESMRADKLFLDSQTYAEVIRGFLSSGSPGDAMNIYEDMKKSPDPPEELPFRILLKGLLPHPLLRNRVKQDFEELFPEKHMYDPPEEIFGAR</sequence>
<dbReference type="Proteomes" id="UP000030645">
    <property type="component" value="Unassembled WGS sequence"/>
</dbReference>
<reference evidence="4" key="1">
    <citation type="submission" date="2013-01" db="EMBL/GenBank/DDBJ databases">
        <title>Draft Genome Sequence of a Mulberry Tree, Morus notabilis C.K. Schneid.</title>
        <authorList>
            <person name="He N."/>
            <person name="Zhao S."/>
        </authorList>
    </citation>
    <scope>NUCLEOTIDE SEQUENCE</scope>
</reference>
<accession>W9S2I0</accession>
<dbReference type="Pfam" id="PF01535">
    <property type="entry name" value="PPR"/>
    <property type="match status" value="2"/>
</dbReference>
<evidence type="ECO:0000256" key="2">
    <source>
        <dbReference type="PROSITE-ProRule" id="PRU00708"/>
    </source>
</evidence>
<proteinExistence type="predicted"/>
<dbReference type="InterPro" id="IPR011990">
    <property type="entry name" value="TPR-like_helical_dom_sf"/>
</dbReference>